<comment type="catalytic activity">
    <reaction evidence="1">
        <text>ATP + protein L-histidine = ADP + protein N-phospho-L-histidine.</text>
        <dbReference type="EC" id="2.7.13.3"/>
    </reaction>
</comment>
<feature type="transmembrane region" description="Helical" evidence="9">
    <location>
        <begin position="161"/>
        <end position="180"/>
    </location>
</feature>
<dbReference type="InterPro" id="IPR005467">
    <property type="entry name" value="His_kinase_dom"/>
</dbReference>
<feature type="modified residue" description="4-aspartylphosphate" evidence="7">
    <location>
        <position position="501"/>
    </location>
</feature>
<sequence length="602" mass="64840">MLLQAERWRVEPWQVVYLCEIGSRAWFIHIAVVLLAFLAQGDTGTLAQLWLAGMVVLSLVICGMCQYAIRRKSADDRWLIRAGWAHTFLTTLVALFWFLGAVLAARSSFENLLLYSFALGGTALGAVSSQHSVLRSCFISIWIGLLGLAVAHILLDPGAAGAINAGMIVLYGGALSILAVRMNRFLMSNRGLARNLDAQLAELSREHQRAEEANQAKTRFLANASHDLRQPVHAIGMLTTILRQSSLNDEARELVDRIDASVDSLSGLFQSLLDVSAVDLGRVVPRSEVFNLGGLLNQLAIQNAPLIEKQGGSLRLVPTKHWVETDPRILANVIQNLLTNAAKYAPGHAVLLGVRRCGEELAIVVADQGPGIPQSEQQLVFQEFYRVAGKSGGAAQGLGLGLPLVARFAALLGLRHRLESEPGKGTMVRISGLRPTEARKRGTTARPAIAHRLTGLHVHVTDDDADIRQAMVELLESWGCVVSSSAGVPQAATRADMLVTDYDLGDMHTGAECIAAVRAQEGFAVPALVVTGVAGFDQHRLDGLEPVRLLAKPARPAQLRAALMSLALEHAGDKLDQQPRSRPNAAAAERDVTLSARNNADA</sequence>
<evidence type="ECO:0000259" key="10">
    <source>
        <dbReference type="PROSITE" id="PS50109"/>
    </source>
</evidence>
<keyword evidence="9" id="KW-1133">Transmembrane helix</keyword>
<dbReference type="Gene3D" id="1.10.287.130">
    <property type="match status" value="1"/>
</dbReference>
<comment type="caution">
    <text evidence="12">The sequence shown here is derived from an EMBL/GenBank/DDBJ whole genome shotgun (WGS) entry which is preliminary data.</text>
</comment>
<feature type="region of interest" description="Disordered" evidence="8">
    <location>
        <begin position="572"/>
        <end position="602"/>
    </location>
</feature>
<protein>
    <recommendedName>
        <fullName evidence="2">histidine kinase</fullName>
        <ecNumber evidence="2">2.7.13.3</ecNumber>
    </recommendedName>
</protein>
<dbReference type="InterPro" id="IPR050736">
    <property type="entry name" value="Sensor_HK_Regulatory"/>
</dbReference>
<feature type="domain" description="Response regulatory" evidence="11">
    <location>
        <begin position="457"/>
        <end position="567"/>
    </location>
</feature>
<dbReference type="SMART" id="SM00388">
    <property type="entry name" value="HisKA"/>
    <property type="match status" value="1"/>
</dbReference>
<dbReference type="InterPro" id="IPR003661">
    <property type="entry name" value="HisK_dim/P_dom"/>
</dbReference>
<dbReference type="SUPFAM" id="SSF52172">
    <property type="entry name" value="CheY-like"/>
    <property type="match status" value="1"/>
</dbReference>
<dbReference type="EC" id="2.7.13.3" evidence="2"/>
<organism evidence="12 13">
    <name type="scientific">Neoaquamicrobium sediminum</name>
    <dbReference type="NCBI Taxonomy" id="1849104"/>
    <lineage>
        <taxon>Bacteria</taxon>
        <taxon>Pseudomonadati</taxon>
        <taxon>Pseudomonadota</taxon>
        <taxon>Alphaproteobacteria</taxon>
        <taxon>Hyphomicrobiales</taxon>
        <taxon>Phyllobacteriaceae</taxon>
        <taxon>Neoaquamicrobium</taxon>
    </lineage>
</organism>
<evidence type="ECO:0000256" key="6">
    <source>
        <dbReference type="ARBA" id="ARBA00023012"/>
    </source>
</evidence>
<name>A0ABV3WRJ3_9HYPH</name>
<dbReference type="SUPFAM" id="SSF55874">
    <property type="entry name" value="ATPase domain of HSP90 chaperone/DNA topoisomerase II/histidine kinase"/>
    <property type="match status" value="1"/>
</dbReference>
<evidence type="ECO:0000256" key="2">
    <source>
        <dbReference type="ARBA" id="ARBA00012438"/>
    </source>
</evidence>
<dbReference type="InterPro" id="IPR001789">
    <property type="entry name" value="Sig_transdc_resp-reg_receiver"/>
</dbReference>
<dbReference type="InterPro" id="IPR036890">
    <property type="entry name" value="HATPase_C_sf"/>
</dbReference>
<dbReference type="PANTHER" id="PTHR43711:SF1">
    <property type="entry name" value="HISTIDINE KINASE 1"/>
    <property type="match status" value="1"/>
</dbReference>
<dbReference type="SUPFAM" id="SSF47384">
    <property type="entry name" value="Homodimeric domain of signal transducing histidine kinase"/>
    <property type="match status" value="1"/>
</dbReference>
<accession>A0ABV3WRJ3</accession>
<dbReference type="CDD" id="cd00082">
    <property type="entry name" value="HisKA"/>
    <property type="match status" value="1"/>
</dbReference>
<proteinExistence type="predicted"/>
<evidence type="ECO:0000313" key="13">
    <source>
        <dbReference type="Proteomes" id="UP001559025"/>
    </source>
</evidence>
<dbReference type="SMART" id="SM00387">
    <property type="entry name" value="HATPase_c"/>
    <property type="match status" value="1"/>
</dbReference>
<dbReference type="GO" id="GO:0004673">
    <property type="term" value="F:protein histidine kinase activity"/>
    <property type="evidence" value="ECO:0007669"/>
    <property type="project" value="UniProtKB-EC"/>
</dbReference>
<dbReference type="CDD" id="cd00075">
    <property type="entry name" value="HATPase"/>
    <property type="match status" value="1"/>
</dbReference>
<keyword evidence="5 12" id="KW-0418">Kinase</keyword>
<dbReference type="InterPro" id="IPR036097">
    <property type="entry name" value="HisK_dim/P_sf"/>
</dbReference>
<feature type="domain" description="Histidine kinase" evidence="10">
    <location>
        <begin position="223"/>
        <end position="431"/>
    </location>
</feature>
<reference evidence="12 13" key="1">
    <citation type="submission" date="2024-01" db="EMBL/GenBank/DDBJ databases">
        <title>New evidence supports the origin of RcGTA from prophage.</title>
        <authorList>
            <person name="Xu Y."/>
            <person name="Liu B."/>
            <person name="Chen F."/>
        </authorList>
    </citation>
    <scope>NUCLEOTIDE SEQUENCE [LARGE SCALE GENOMIC DNA]</scope>
    <source>
        <strain evidence="12 13">CBW1107-2</strain>
    </source>
</reference>
<dbReference type="Proteomes" id="UP001559025">
    <property type="component" value="Unassembled WGS sequence"/>
</dbReference>
<dbReference type="EMBL" id="JAZHFV010000002">
    <property type="protein sequence ID" value="MEX4007281.1"/>
    <property type="molecule type" value="Genomic_DNA"/>
</dbReference>
<dbReference type="InterPro" id="IPR003594">
    <property type="entry name" value="HATPase_dom"/>
</dbReference>
<dbReference type="Pfam" id="PF00512">
    <property type="entry name" value="HisKA"/>
    <property type="match status" value="1"/>
</dbReference>
<keyword evidence="9" id="KW-0812">Transmembrane</keyword>
<dbReference type="PRINTS" id="PR00344">
    <property type="entry name" value="BCTRLSENSOR"/>
</dbReference>
<feature type="transmembrane region" description="Helical" evidence="9">
    <location>
        <begin position="78"/>
        <end position="100"/>
    </location>
</feature>
<feature type="transmembrane region" description="Helical" evidence="9">
    <location>
        <begin position="47"/>
        <end position="69"/>
    </location>
</feature>
<gene>
    <name evidence="12" type="ORF">V1479_08190</name>
</gene>
<keyword evidence="13" id="KW-1185">Reference proteome</keyword>
<evidence type="ECO:0000256" key="7">
    <source>
        <dbReference type="PROSITE-ProRule" id="PRU00169"/>
    </source>
</evidence>
<keyword evidence="6" id="KW-0902">Two-component regulatory system</keyword>
<evidence type="ECO:0000256" key="3">
    <source>
        <dbReference type="ARBA" id="ARBA00022553"/>
    </source>
</evidence>
<evidence type="ECO:0000313" key="12">
    <source>
        <dbReference type="EMBL" id="MEX4007281.1"/>
    </source>
</evidence>
<evidence type="ECO:0000256" key="4">
    <source>
        <dbReference type="ARBA" id="ARBA00022679"/>
    </source>
</evidence>
<keyword evidence="4 12" id="KW-0808">Transferase</keyword>
<dbReference type="PROSITE" id="PS50110">
    <property type="entry name" value="RESPONSE_REGULATORY"/>
    <property type="match status" value="1"/>
</dbReference>
<dbReference type="InterPro" id="IPR004358">
    <property type="entry name" value="Sig_transdc_His_kin-like_C"/>
</dbReference>
<feature type="transmembrane region" description="Helical" evidence="9">
    <location>
        <begin position="136"/>
        <end position="155"/>
    </location>
</feature>
<evidence type="ECO:0000256" key="9">
    <source>
        <dbReference type="SAM" id="Phobius"/>
    </source>
</evidence>
<evidence type="ECO:0000256" key="1">
    <source>
        <dbReference type="ARBA" id="ARBA00000085"/>
    </source>
</evidence>
<evidence type="ECO:0000256" key="5">
    <source>
        <dbReference type="ARBA" id="ARBA00022777"/>
    </source>
</evidence>
<dbReference type="RefSeq" id="WP_368802477.1">
    <property type="nucleotide sequence ID" value="NZ_JAZHFV010000002.1"/>
</dbReference>
<evidence type="ECO:0000256" key="8">
    <source>
        <dbReference type="SAM" id="MobiDB-lite"/>
    </source>
</evidence>
<dbReference type="Pfam" id="PF02518">
    <property type="entry name" value="HATPase_c"/>
    <property type="match status" value="1"/>
</dbReference>
<dbReference type="Gene3D" id="3.40.50.2300">
    <property type="match status" value="1"/>
</dbReference>
<dbReference type="PROSITE" id="PS50109">
    <property type="entry name" value="HIS_KIN"/>
    <property type="match status" value="1"/>
</dbReference>
<dbReference type="PANTHER" id="PTHR43711">
    <property type="entry name" value="TWO-COMPONENT HISTIDINE KINASE"/>
    <property type="match status" value="1"/>
</dbReference>
<keyword evidence="3 7" id="KW-0597">Phosphoprotein</keyword>
<dbReference type="InterPro" id="IPR011006">
    <property type="entry name" value="CheY-like_superfamily"/>
</dbReference>
<feature type="transmembrane region" description="Helical" evidence="9">
    <location>
        <begin position="21"/>
        <end position="41"/>
    </location>
</feature>
<dbReference type="Gene3D" id="3.30.565.10">
    <property type="entry name" value="Histidine kinase-like ATPase, C-terminal domain"/>
    <property type="match status" value="1"/>
</dbReference>
<keyword evidence="9" id="KW-0472">Membrane</keyword>
<evidence type="ECO:0000259" key="11">
    <source>
        <dbReference type="PROSITE" id="PS50110"/>
    </source>
</evidence>